<dbReference type="EMBL" id="JANHOG010001919">
    <property type="protein sequence ID" value="KAJ3529812.1"/>
    <property type="molecule type" value="Genomic_DNA"/>
</dbReference>
<name>A0ACC1S0Z9_9APHY</name>
<accession>A0ACC1S0Z9</accession>
<protein>
    <submittedName>
        <fullName evidence="1">Uncharacterized protein</fullName>
    </submittedName>
</protein>
<dbReference type="Proteomes" id="UP001148662">
    <property type="component" value="Unassembled WGS sequence"/>
</dbReference>
<gene>
    <name evidence="1" type="ORF">NM688_g7801</name>
</gene>
<reference evidence="1" key="1">
    <citation type="submission" date="2022-07" db="EMBL/GenBank/DDBJ databases">
        <title>Genome Sequence of Phlebia brevispora.</title>
        <authorList>
            <person name="Buettner E."/>
        </authorList>
    </citation>
    <scope>NUCLEOTIDE SEQUENCE</scope>
    <source>
        <strain evidence="1">MPL23</strain>
    </source>
</reference>
<keyword evidence="2" id="KW-1185">Reference proteome</keyword>
<evidence type="ECO:0000313" key="1">
    <source>
        <dbReference type="EMBL" id="KAJ3529812.1"/>
    </source>
</evidence>
<sequence>MDSSSPDSEQPKGPKRAIYQAETTGSAWGDLKEAIKRINEIPCARNSLLSGIASGAGIGVIRGMSSGAFVASNWAVGTFVLISLGTWTLCQRSVMEERKKVQQVVESMPLRFAKKKDDQELVFKDSPESSA</sequence>
<evidence type="ECO:0000313" key="2">
    <source>
        <dbReference type="Proteomes" id="UP001148662"/>
    </source>
</evidence>
<proteinExistence type="predicted"/>
<organism evidence="1 2">
    <name type="scientific">Phlebia brevispora</name>
    <dbReference type="NCBI Taxonomy" id="194682"/>
    <lineage>
        <taxon>Eukaryota</taxon>
        <taxon>Fungi</taxon>
        <taxon>Dikarya</taxon>
        <taxon>Basidiomycota</taxon>
        <taxon>Agaricomycotina</taxon>
        <taxon>Agaricomycetes</taxon>
        <taxon>Polyporales</taxon>
        <taxon>Meruliaceae</taxon>
        <taxon>Phlebia</taxon>
    </lineage>
</organism>
<comment type="caution">
    <text evidence="1">The sequence shown here is derived from an EMBL/GenBank/DDBJ whole genome shotgun (WGS) entry which is preliminary data.</text>
</comment>